<protein>
    <submittedName>
        <fullName evidence="6">TetR/AcrR family transcriptional regulator</fullName>
    </submittedName>
</protein>
<dbReference type="EMBL" id="CP058649">
    <property type="protein sequence ID" value="QUI24741.1"/>
    <property type="molecule type" value="Genomic_DNA"/>
</dbReference>
<dbReference type="InterPro" id="IPR001647">
    <property type="entry name" value="HTH_TetR"/>
</dbReference>
<dbReference type="PRINTS" id="PR00455">
    <property type="entry name" value="HTHTETR"/>
</dbReference>
<dbReference type="PANTHER" id="PTHR30328">
    <property type="entry name" value="TRANSCRIPTIONAL REPRESSOR"/>
    <property type="match status" value="1"/>
</dbReference>
<dbReference type="KEGG" id="vpy:HZI73_21635"/>
<evidence type="ECO:0000256" key="1">
    <source>
        <dbReference type="ARBA" id="ARBA00023015"/>
    </source>
</evidence>
<evidence type="ECO:0000313" key="7">
    <source>
        <dbReference type="Proteomes" id="UP000683246"/>
    </source>
</evidence>
<gene>
    <name evidence="6" type="ORF">HZI73_21635</name>
</gene>
<keyword evidence="1" id="KW-0805">Transcription regulation</keyword>
<keyword evidence="2 4" id="KW-0238">DNA-binding</keyword>
<proteinExistence type="predicted"/>
<name>A0A8J8MNK8_9FIRM</name>
<dbReference type="PROSITE" id="PS50977">
    <property type="entry name" value="HTH_TETR_2"/>
    <property type="match status" value="1"/>
</dbReference>
<keyword evidence="7" id="KW-1185">Reference proteome</keyword>
<evidence type="ECO:0000256" key="3">
    <source>
        <dbReference type="ARBA" id="ARBA00023163"/>
    </source>
</evidence>
<dbReference type="RefSeq" id="WP_212695436.1">
    <property type="nucleotide sequence ID" value="NZ_CP058649.1"/>
</dbReference>
<reference evidence="6" key="1">
    <citation type="submission" date="2020-07" db="EMBL/GenBank/DDBJ databases">
        <title>Vallitalea pronyensis genome.</title>
        <authorList>
            <person name="Postec A."/>
        </authorList>
    </citation>
    <scope>NUCLEOTIDE SEQUENCE</scope>
    <source>
        <strain evidence="6">FatNI3</strain>
    </source>
</reference>
<feature type="DNA-binding region" description="H-T-H motif" evidence="4">
    <location>
        <begin position="21"/>
        <end position="40"/>
    </location>
</feature>
<accession>A0A8J8MNK8</accession>
<evidence type="ECO:0000256" key="2">
    <source>
        <dbReference type="ARBA" id="ARBA00023125"/>
    </source>
</evidence>
<feature type="domain" description="HTH tetR-type" evidence="5">
    <location>
        <begin position="1"/>
        <end position="58"/>
    </location>
</feature>
<dbReference type="GO" id="GO:0003677">
    <property type="term" value="F:DNA binding"/>
    <property type="evidence" value="ECO:0007669"/>
    <property type="project" value="UniProtKB-UniRule"/>
</dbReference>
<evidence type="ECO:0000313" key="6">
    <source>
        <dbReference type="EMBL" id="QUI24741.1"/>
    </source>
</evidence>
<sequence>MEKILDAATGLFEKYGFDKVSVDEIAERANTSKATLYKYFESKDNLYLEVLKRVMVYFIDEYEKVIHGSCDFKCKLTQLIKLKIKECRCTKKYDVTNMYQFLNHEQLDKMNKLTDLFHTQGREEGYIDETLSDEDLYDYLEIVIYGIIHKYGYNYSDCINEHKIELIIHLVYDGLLKR</sequence>
<evidence type="ECO:0000259" key="5">
    <source>
        <dbReference type="PROSITE" id="PS50977"/>
    </source>
</evidence>
<evidence type="ECO:0000256" key="4">
    <source>
        <dbReference type="PROSITE-ProRule" id="PRU00335"/>
    </source>
</evidence>
<keyword evidence="3" id="KW-0804">Transcription</keyword>
<dbReference type="FunFam" id="1.10.10.60:FF:000141">
    <property type="entry name" value="TetR family transcriptional regulator"/>
    <property type="match status" value="1"/>
</dbReference>
<dbReference type="InterPro" id="IPR050109">
    <property type="entry name" value="HTH-type_TetR-like_transc_reg"/>
</dbReference>
<dbReference type="Proteomes" id="UP000683246">
    <property type="component" value="Chromosome"/>
</dbReference>
<dbReference type="Pfam" id="PF00440">
    <property type="entry name" value="TetR_N"/>
    <property type="match status" value="1"/>
</dbReference>
<dbReference type="InterPro" id="IPR009057">
    <property type="entry name" value="Homeodomain-like_sf"/>
</dbReference>
<dbReference type="GO" id="GO:0045892">
    <property type="term" value="P:negative regulation of DNA-templated transcription"/>
    <property type="evidence" value="ECO:0007669"/>
    <property type="project" value="UniProtKB-ARBA"/>
</dbReference>
<organism evidence="6 7">
    <name type="scientific">Vallitalea pronyensis</name>
    <dbReference type="NCBI Taxonomy" id="1348613"/>
    <lineage>
        <taxon>Bacteria</taxon>
        <taxon>Bacillati</taxon>
        <taxon>Bacillota</taxon>
        <taxon>Clostridia</taxon>
        <taxon>Lachnospirales</taxon>
        <taxon>Vallitaleaceae</taxon>
        <taxon>Vallitalea</taxon>
    </lineage>
</organism>
<dbReference type="SUPFAM" id="SSF46689">
    <property type="entry name" value="Homeodomain-like"/>
    <property type="match status" value="1"/>
</dbReference>
<dbReference type="PANTHER" id="PTHR30328:SF54">
    <property type="entry name" value="HTH-TYPE TRANSCRIPTIONAL REPRESSOR SCO4008"/>
    <property type="match status" value="1"/>
</dbReference>
<dbReference type="AlphaFoldDB" id="A0A8J8MNK8"/>
<dbReference type="Gene3D" id="1.10.357.10">
    <property type="entry name" value="Tetracycline Repressor, domain 2"/>
    <property type="match status" value="1"/>
</dbReference>